<gene>
    <name evidence="2" type="ORF">GCM10007096_42100</name>
</gene>
<name>A0A8J3A278_9BACL</name>
<dbReference type="RefSeq" id="WP_188499356.1">
    <property type="nucleotide sequence ID" value="NZ_BMFV01000058.1"/>
</dbReference>
<dbReference type="AlphaFoldDB" id="A0A8J3A278"/>
<reference evidence="2" key="2">
    <citation type="submission" date="2020-09" db="EMBL/GenBank/DDBJ databases">
        <authorList>
            <person name="Sun Q."/>
            <person name="Zhou Y."/>
        </authorList>
    </citation>
    <scope>NUCLEOTIDE SEQUENCE</scope>
    <source>
        <strain evidence="2">CGMCC 1.12777</strain>
    </source>
</reference>
<sequence length="73" mass="8378">MAKDERLNEEAARNNTTPPLVSTEALERLNELNERETQLPKAKENAREASKQSYIAPRGRRSDDNDEAYPKYS</sequence>
<protein>
    <submittedName>
        <fullName evidence="2">Uncharacterized protein</fullName>
    </submittedName>
</protein>
<dbReference type="Proteomes" id="UP000656813">
    <property type="component" value="Unassembled WGS sequence"/>
</dbReference>
<evidence type="ECO:0000256" key="1">
    <source>
        <dbReference type="SAM" id="MobiDB-lite"/>
    </source>
</evidence>
<feature type="region of interest" description="Disordered" evidence="1">
    <location>
        <begin position="1"/>
        <end position="73"/>
    </location>
</feature>
<reference evidence="2" key="1">
    <citation type="journal article" date="2014" name="Int. J. Syst. Evol. Microbiol.">
        <title>Complete genome sequence of Corynebacterium casei LMG S-19264T (=DSM 44701T), isolated from a smear-ripened cheese.</title>
        <authorList>
            <consortium name="US DOE Joint Genome Institute (JGI-PGF)"/>
            <person name="Walter F."/>
            <person name="Albersmeier A."/>
            <person name="Kalinowski J."/>
            <person name="Ruckert C."/>
        </authorList>
    </citation>
    <scope>NUCLEOTIDE SEQUENCE</scope>
    <source>
        <strain evidence="2">CGMCC 1.12777</strain>
    </source>
</reference>
<accession>A0A8J3A278</accession>
<comment type="caution">
    <text evidence="2">The sequence shown here is derived from an EMBL/GenBank/DDBJ whole genome shotgun (WGS) entry which is preliminary data.</text>
</comment>
<evidence type="ECO:0000313" key="3">
    <source>
        <dbReference type="Proteomes" id="UP000656813"/>
    </source>
</evidence>
<evidence type="ECO:0000313" key="2">
    <source>
        <dbReference type="EMBL" id="GGH88844.1"/>
    </source>
</evidence>
<keyword evidence="3" id="KW-1185">Reference proteome</keyword>
<feature type="compositionally biased region" description="Basic and acidic residues" evidence="1">
    <location>
        <begin position="1"/>
        <end position="12"/>
    </location>
</feature>
<proteinExistence type="predicted"/>
<organism evidence="2 3">
    <name type="scientific">Pullulanibacillus pueri</name>
    <dbReference type="NCBI Taxonomy" id="1437324"/>
    <lineage>
        <taxon>Bacteria</taxon>
        <taxon>Bacillati</taxon>
        <taxon>Bacillota</taxon>
        <taxon>Bacilli</taxon>
        <taxon>Bacillales</taxon>
        <taxon>Sporolactobacillaceae</taxon>
        <taxon>Pullulanibacillus</taxon>
    </lineage>
</organism>
<feature type="compositionally biased region" description="Basic and acidic residues" evidence="1">
    <location>
        <begin position="25"/>
        <end position="50"/>
    </location>
</feature>
<dbReference type="EMBL" id="BMFV01000058">
    <property type="protein sequence ID" value="GGH88844.1"/>
    <property type="molecule type" value="Genomic_DNA"/>
</dbReference>